<feature type="transmembrane region" description="Helical" evidence="6">
    <location>
        <begin position="201"/>
        <end position="219"/>
    </location>
</feature>
<feature type="transmembrane region" description="Helical" evidence="6">
    <location>
        <begin position="121"/>
        <end position="140"/>
    </location>
</feature>
<evidence type="ECO:0000256" key="1">
    <source>
        <dbReference type="ARBA" id="ARBA00004651"/>
    </source>
</evidence>
<dbReference type="OrthoDB" id="2083211at2"/>
<keyword evidence="5 6" id="KW-0472">Membrane</keyword>
<evidence type="ECO:0000259" key="7">
    <source>
        <dbReference type="Pfam" id="PF02687"/>
    </source>
</evidence>
<gene>
    <name evidence="8" type="ORF">GCWU0000282_002634</name>
</gene>
<feature type="domain" description="ABC3 transporter permease C-terminal" evidence="7">
    <location>
        <begin position="498"/>
        <end position="612"/>
    </location>
</feature>
<dbReference type="Proteomes" id="UP000018227">
    <property type="component" value="Unassembled WGS sequence"/>
</dbReference>
<evidence type="ECO:0000256" key="3">
    <source>
        <dbReference type="ARBA" id="ARBA00022692"/>
    </source>
</evidence>
<feature type="transmembrane region" description="Helical" evidence="6">
    <location>
        <begin position="152"/>
        <end position="172"/>
    </location>
</feature>
<comment type="subcellular location">
    <subcellularLocation>
        <location evidence="1">Cell membrane</location>
        <topology evidence="1">Multi-pass membrane protein</topology>
    </subcellularLocation>
</comment>
<evidence type="ECO:0000256" key="2">
    <source>
        <dbReference type="ARBA" id="ARBA00022475"/>
    </source>
</evidence>
<proteinExistence type="predicted"/>
<dbReference type="PANTHER" id="PTHR30287">
    <property type="entry name" value="MEMBRANE COMPONENT OF PREDICTED ABC SUPERFAMILY METABOLITE UPTAKE TRANSPORTER"/>
    <property type="match status" value="1"/>
</dbReference>
<keyword evidence="9" id="KW-1185">Reference proteome</keyword>
<comment type="caution">
    <text evidence="8">The sequence shown here is derived from an EMBL/GenBank/DDBJ whole genome shotgun (WGS) entry which is preliminary data.</text>
</comment>
<evidence type="ECO:0000313" key="8">
    <source>
        <dbReference type="EMBL" id="ESL02498.1"/>
    </source>
</evidence>
<feature type="transmembrane region" description="Helical" evidence="6">
    <location>
        <begin position="20"/>
        <end position="39"/>
    </location>
</feature>
<dbReference type="AlphaFoldDB" id="V2Y0I9"/>
<name>V2Y0I9_9FIRM</name>
<feature type="transmembrane region" description="Helical" evidence="6">
    <location>
        <begin position="231"/>
        <end position="249"/>
    </location>
</feature>
<keyword evidence="3 6" id="KW-0812">Transmembrane</keyword>
<dbReference type="HOGENOM" id="CLU_435961_0_0_9"/>
<evidence type="ECO:0000256" key="5">
    <source>
        <dbReference type="ARBA" id="ARBA00023136"/>
    </source>
</evidence>
<evidence type="ECO:0000256" key="4">
    <source>
        <dbReference type="ARBA" id="ARBA00022989"/>
    </source>
</evidence>
<dbReference type="STRING" id="592026.GCWU0000282_002634"/>
<dbReference type="eggNOG" id="COG0577">
    <property type="taxonomic scope" value="Bacteria"/>
</dbReference>
<protein>
    <submittedName>
        <fullName evidence="8">Efflux ABC transporter, permease protein</fullName>
    </submittedName>
</protein>
<feature type="transmembrane region" description="Helical" evidence="6">
    <location>
        <begin position="589"/>
        <end position="609"/>
    </location>
</feature>
<feature type="transmembrane region" description="Helical" evidence="6">
    <location>
        <begin position="540"/>
        <end position="569"/>
    </location>
</feature>
<dbReference type="Pfam" id="PF02687">
    <property type="entry name" value="FtsX"/>
    <property type="match status" value="1"/>
</dbReference>
<reference evidence="8 9" key="1">
    <citation type="submission" date="2013-06" db="EMBL/GenBank/DDBJ databases">
        <authorList>
            <person name="Weinstock G."/>
            <person name="Sodergren E."/>
            <person name="Clifton S."/>
            <person name="Fulton L."/>
            <person name="Fulton B."/>
            <person name="Courtney L."/>
            <person name="Fronick C."/>
            <person name="Harrison M."/>
            <person name="Strong C."/>
            <person name="Farmer C."/>
            <person name="Delahaunty K."/>
            <person name="Markovic C."/>
            <person name="Hall O."/>
            <person name="Minx P."/>
            <person name="Tomlinson C."/>
            <person name="Mitreva M."/>
            <person name="Nelson J."/>
            <person name="Hou S."/>
            <person name="Wollam A."/>
            <person name="Pepin K.H."/>
            <person name="Johnson M."/>
            <person name="Bhonagiri V."/>
            <person name="Nash W.E."/>
            <person name="Warren W."/>
            <person name="Chinwalla A."/>
            <person name="Mardis E.R."/>
            <person name="Wilson R.K."/>
        </authorList>
    </citation>
    <scope>NUCLEOTIDE SEQUENCE [LARGE SCALE GENOMIC DNA]</scope>
    <source>
        <strain evidence="8 9">ATCC 51271</strain>
    </source>
</reference>
<feature type="transmembrane region" description="Helical" evidence="6">
    <location>
        <begin position="498"/>
        <end position="519"/>
    </location>
</feature>
<accession>V2Y0I9</accession>
<feature type="transmembrane region" description="Helical" evidence="6">
    <location>
        <begin position="281"/>
        <end position="300"/>
    </location>
</feature>
<dbReference type="PANTHER" id="PTHR30287:SF2">
    <property type="entry name" value="BLL1001 PROTEIN"/>
    <property type="match status" value="1"/>
</dbReference>
<evidence type="ECO:0000313" key="9">
    <source>
        <dbReference type="Proteomes" id="UP000018227"/>
    </source>
</evidence>
<dbReference type="InterPro" id="IPR003838">
    <property type="entry name" value="ABC3_permease_C"/>
</dbReference>
<dbReference type="EMBL" id="ACIL03000016">
    <property type="protein sequence ID" value="ESL02498.1"/>
    <property type="molecule type" value="Genomic_DNA"/>
</dbReference>
<dbReference type="RefSeq" id="WP_023355480.1">
    <property type="nucleotide sequence ID" value="NZ_KI535369.1"/>
</dbReference>
<keyword evidence="4 6" id="KW-1133">Transmembrane helix</keyword>
<evidence type="ECO:0000256" key="6">
    <source>
        <dbReference type="SAM" id="Phobius"/>
    </source>
</evidence>
<dbReference type="GO" id="GO:0005886">
    <property type="term" value="C:plasma membrane"/>
    <property type="evidence" value="ECO:0007669"/>
    <property type="project" value="UniProtKB-SubCell"/>
</dbReference>
<keyword evidence="2" id="KW-1003">Cell membrane</keyword>
<feature type="transmembrane region" description="Helical" evidence="6">
    <location>
        <begin position="59"/>
        <end position="78"/>
    </location>
</feature>
<dbReference type="InterPro" id="IPR038766">
    <property type="entry name" value="Membrane_comp_ABC_pdt"/>
</dbReference>
<sequence>MEQIARKILKLKCREKFFLYFSYLANIIVISILLMIATGIKNITNETLNSNDLKQIESILSSVILVSILAVAFFQWIVSMQFRALFMSRQQFNNNIRLMGAPESFLLKVYIREMISMQPPVLICGIVSAEAIYYILSGIFGGGQRYIGLPQIIVSVFIHITVISLSVALTYFKMIKRSVVYEIRGKESNQTLAVLTKKNRVCLVFGTVLFIISFGASLMGGDGGDVQSYGYFGELIAIFIVLDPLMLLLHSTVLKAAKKAGAKAVVFAESVTLGYIKKSSVVCSMVLFSTMMFLGLQMLYRNVRFAGADTVEARVHYAATVWYDKSQKTENMTDSHYNALKFKCKKGESTWYINGVDSGFVSNYEDVIIDEKYAAIADNLAGYLDDSGWDGIIMPNMYLQKGDIGKEVTVNIDGKDIRFHVAGACYSNNFAHLSFLVSGKYLRNMLGYDANDFNITYFKNESDAEQLKETAGTTTETFDDIRMESYEKAVSGTALVEMVSVVVILAAIFSLVNFIMISSKEDTRDIAKLRGMGISKSEIYKIYGTYAVLSVFWSVAAAIPASILFAKIGCTMVFDAAYYLRPFILTPELMIILAVAFFSVSYTVQIIAIKNMAGSKEYINVIRDMNR</sequence>
<organism evidence="8 9">
    <name type="scientific">Catonella morbi ATCC 51271</name>
    <dbReference type="NCBI Taxonomy" id="592026"/>
    <lineage>
        <taxon>Bacteria</taxon>
        <taxon>Bacillati</taxon>
        <taxon>Bacillota</taxon>
        <taxon>Clostridia</taxon>
        <taxon>Lachnospirales</taxon>
        <taxon>Lachnospiraceae</taxon>
        <taxon>Catonella</taxon>
    </lineage>
</organism>